<reference evidence="2 3" key="1">
    <citation type="journal article" date="2020" name="ISME J.">
        <title>Uncovering the hidden diversity of litter-decomposition mechanisms in mushroom-forming fungi.</title>
        <authorList>
            <person name="Floudas D."/>
            <person name="Bentzer J."/>
            <person name="Ahren D."/>
            <person name="Johansson T."/>
            <person name="Persson P."/>
            <person name="Tunlid A."/>
        </authorList>
    </citation>
    <scope>NUCLEOTIDE SEQUENCE [LARGE SCALE GENOMIC DNA]</scope>
    <source>
        <strain evidence="2 3">CBS 101986</strain>
    </source>
</reference>
<organism evidence="2 3">
    <name type="scientific">Psilocybe cf. subviscida</name>
    <dbReference type="NCBI Taxonomy" id="2480587"/>
    <lineage>
        <taxon>Eukaryota</taxon>
        <taxon>Fungi</taxon>
        <taxon>Dikarya</taxon>
        <taxon>Basidiomycota</taxon>
        <taxon>Agaricomycotina</taxon>
        <taxon>Agaricomycetes</taxon>
        <taxon>Agaricomycetidae</taxon>
        <taxon>Agaricales</taxon>
        <taxon>Agaricineae</taxon>
        <taxon>Strophariaceae</taxon>
        <taxon>Psilocybe</taxon>
    </lineage>
</organism>
<comment type="caution">
    <text evidence="2">The sequence shown here is derived from an EMBL/GenBank/DDBJ whole genome shotgun (WGS) entry which is preliminary data.</text>
</comment>
<keyword evidence="3" id="KW-1185">Reference proteome</keyword>
<protein>
    <submittedName>
        <fullName evidence="2">Uncharacterized protein</fullName>
    </submittedName>
</protein>
<name>A0A8H5FBV2_9AGAR</name>
<gene>
    <name evidence="2" type="ORF">D9619_005751</name>
</gene>
<proteinExistence type="predicted"/>
<feature type="compositionally biased region" description="Basic and acidic residues" evidence="1">
    <location>
        <begin position="302"/>
        <end position="311"/>
    </location>
</feature>
<dbReference type="EMBL" id="JAACJJ010000001">
    <property type="protein sequence ID" value="KAF5330733.1"/>
    <property type="molecule type" value="Genomic_DNA"/>
</dbReference>
<accession>A0A8H5FBV2</accession>
<feature type="region of interest" description="Disordered" evidence="1">
    <location>
        <begin position="283"/>
        <end position="311"/>
    </location>
</feature>
<dbReference type="Proteomes" id="UP000567179">
    <property type="component" value="Unassembled WGS sequence"/>
</dbReference>
<dbReference type="AlphaFoldDB" id="A0A8H5FBV2"/>
<evidence type="ECO:0000313" key="3">
    <source>
        <dbReference type="Proteomes" id="UP000567179"/>
    </source>
</evidence>
<evidence type="ECO:0000313" key="2">
    <source>
        <dbReference type="EMBL" id="KAF5330733.1"/>
    </source>
</evidence>
<evidence type="ECO:0000256" key="1">
    <source>
        <dbReference type="SAM" id="MobiDB-lite"/>
    </source>
</evidence>
<feature type="compositionally biased region" description="Polar residues" evidence="1">
    <location>
        <begin position="285"/>
        <end position="301"/>
    </location>
</feature>
<sequence>MNLFSKPESTSESLIVLRIYSPRSDGAPTWTGISISSTDITLQRVVELACRKQKISNPHEYALLLVLSTELPTGHDAGGKISATIVAPLNKTVATLPQALKGLALVPRNGAILLTPHRKLYLPADYEADVDERTYYLNDTADYAAVHKKYMVLECQRPKGLQRFLSDGKRKEWALIIDGDQLQILPSIERSVFGTIGTCKTAATPESHNLRGILMSRSPDDASAFTVEILQNNNDAPQCSSPKSSRQVYEFEAVNPKQVDELLLTVGTLQMLWGPDLRQSEKEVSSTQRCSSISTASTLVDNSEKDEWLAD</sequence>